<accession>A0A0G1MIX8</accession>
<dbReference type="EMBL" id="LCJQ01000025">
    <property type="protein sequence ID" value="KKT80782.1"/>
    <property type="molecule type" value="Genomic_DNA"/>
</dbReference>
<proteinExistence type="predicted"/>
<name>A0A0G1MIX8_9BACT</name>
<evidence type="ECO:0000313" key="2">
    <source>
        <dbReference type="Proteomes" id="UP000034595"/>
    </source>
</evidence>
<evidence type="ECO:0000313" key="1">
    <source>
        <dbReference type="EMBL" id="KKT80782.1"/>
    </source>
</evidence>
<protein>
    <submittedName>
        <fullName evidence="1">Uncharacterized protein</fullName>
    </submittedName>
</protein>
<dbReference type="Proteomes" id="UP000034595">
    <property type="component" value="Unassembled WGS sequence"/>
</dbReference>
<organism evidence="1 2">
    <name type="scientific">Candidatus Azambacteria bacterium GW2011_GWA1_44_9</name>
    <dbReference type="NCBI Taxonomy" id="1618610"/>
    <lineage>
        <taxon>Bacteria</taxon>
        <taxon>Candidatus Azamiibacteriota</taxon>
    </lineage>
</organism>
<gene>
    <name evidence="1" type="ORF">UW78_C0025G0007</name>
</gene>
<sequence>MQVGAERTYPADDIHPELKKIADRIEEVPFPIREALMRFLADLQLLIISQHKHVARGNKGVVLYDGQAEFYLRRFEEVISSGLFDPNASPKKEIR</sequence>
<comment type="caution">
    <text evidence="1">The sequence shown here is derived from an EMBL/GenBank/DDBJ whole genome shotgun (WGS) entry which is preliminary data.</text>
</comment>
<reference evidence="1 2" key="1">
    <citation type="journal article" date="2015" name="Nature">
        <title>rRNA introns, odd ribosomes, and small enigmatic genomes across a large radiation of phyla.</title>
        <authorList>
            <person name="Brown C.T."/>
            <person name="Hug L.A."/>
            <person name="Thomas B.C."/>
            <person name="Sharon I."/>
            <person name="Castelle C.J."/>
            <person name="Singh A."/>
            <person name="Wilkins M.J."/>
            <person name="Williams K.H."/>
            <person name="Banfield J.F."/>
        </authorList>
    </citation>
    <scope>NUCLEOTIDE SEQUENCE [LARGE SCALE GENOMIC DNA]</scope>
</reference>
<dbReference type="AlphaFoldDB" id="A0A0G1MIX8"/>